<dbReference type="SUPFAM" id="SSF53474">
    <property type="entry name" value="alpha/beta-Hydrolases"/>
    <property type="match status" value="1"/>
</dbReference>
<evidence type="ECO:0000259" key="1">
    <source>
        <dbReference type="Pfam" id="PF00326"/>
    </source>
</evidence>
<accession>A0AAV9MXL3</accession>
<dbReference type="AlphaFoldDB" id="A0AAV9MXL3"/>
<sequence>MANPQFSFYLQEALALANNGGANTGEVLRIATQIIPHDFESTYNAFNYMAENIVAIARNINSSRDLTGTRDAFFRAATYYRGAGFFLIGNWSDPRNYDLWDKALASFDKSISMIEPVAGERFELDAHSPTIGDFKTIGVFYKASAGNESRPTVVIGSGYDASQEESYHSEVRQILARGVNAVTYEGPGQPTVRRKQNFGFIPDWWNVVTPVVDHLSTRRDVDMSKLALMGVSFGGSLAPIAASREHRFSAVVAIDGLSSMQKAIADQLPKSLLDLYNSGNRSAFDKVLLNVAANTSQSSEFRWLIDQSLWVFNTHSPYDWWTRLGNISLTPDMVRQLPMPVFVGKGQHDTLTLNQPELTQQLLTTGRPNGEGLTHYHEFNTSLGAGEHCALGAESQLAQVILDWLSDVWGGYAFQHHTP</sequence>
<dbReference type="InterPro" id="IPR050261">
    <property type="entry name" value="FrsA_esterase"/>
</dbReference>
<reference evidence="2 3" key="1">
    <citation type="submission" date="2023-08" db="EMBL/GenBank/DDBJ databases">
        <title>Black Yeasts Isolated from many extreme environments.</title>
        <authorList>
            <person name="Coleine C."/>
            <person name="Stajich J.E."/>
            <person name="Selbmann L."/>
        </authorList>
    </citation>
    <scope>NUCLEOTIDE SEQUENCE [LARGE SCALE GENOMIC DNA]</scope>
    <source>
        <strain evidence="2 3">CCFEE 5792</strain>
    </source>
</reference>
<proteinExistence type="predicted"/>
<protein>
    <recommendedName>
        <fullName evidence="1">Peptidase S9 prolyl oligopeptidase catalytic domain-containing protein</fullName>
    </recommendedName>
</protein>
<dbReference type="InterPro" id="IPR001375">
    <property type="entry name" value="Peptidase_S9_cat"/>
</dbReference>
<gene>
    <name evidence="2" type="ORF">LTR84_010233</name>
</gene>
<dbReference type="PANTHER" id="PTHR22946:SF12">
    <property type="entry name" value="CONIDIAL PIGMENT BIOSYNTHESIS PROTEIN AYG1 (AFU_ORTHOLOGUE AFUA_2G17550)"/>
    <property type="match status" value="1"/>
</dbReference>
<dbReference type="Gene3D" id="3.40.50.1820">
    <property type="entry name" value="alpha/beta hydrolase"/>
    <property type="match status" value="1"/>
</dbReference>
<dbReference type="RefSeq" id="XP_064700724.1">
    <property type="nucleotide sequence ID" value="XM_064853770.1"/>
</dbReference>
<dbReference type="GO" id="GO:0006508">
    <property type="term" value="P:proteolysis"/>
    <property type="evidence" value="ECO:0007669"/>
    <property type="project" value="InterPro"/>
</dbReference>
<organism evidence="2 3">
    <name type="scientific">Exophiala bonariae</name>
    <dbReference type="NCBI Taxonomy" id="1690606"/>
    <lineage>
        <taxon>Eukaryota</taxon>
        <taxon>Fungi</taxon>
        <taxon>Dikarya</taxon>
        <taxon>Ascomycota</taxon>
        <taxon>Pezizomycotina</taxon>
        <taxon>Eurotiomycetes</taxon>
        <taxon>Chaetothyriomycetidae</taxon>
        <taxon>Chaetothyriales</taxon>
        <taxon>Herpotrichiellaceae</taxon>
        <taxon>Exophiala</taxon>
    </lineage>
</organism>
<dbReference type="PANTHER" id="PTHR22946">
    <property type="entry name" value="DIENELACTONE HYDROLASE DOMAIN-CONTAINING PROTEIN-RELATED"/>
    <property type="match status" value="1"/>
</dbReference>
<dbReference type="EMBL" id="JAVRRD010000040">
    <property type="protein sequence ID" value="KAK5045085.1"/>
    <property type="molecule type" value="Genomic_DNA"/>
</dbReference>
<name>A0AAV9MXL3_9EURO</name>
<dbReference type="Proteomes" id="UP001358417">
    <property type="component" value="Unassembled WGS sequence"/>
</dbReference>
<dbReference type="Gene3D" id="1.20.1440.110">
    <property type="entry name" value="acylaminoacyl peptidase"/>
    <property type="match status" value="1"/>
</dbReference>
<dbReference type="Pfam" id="PF00326">
    <property type="entry name" value="Peptidase_S9"/>
    <property type="match status" value="1"/>
</dbReference>
<evidence type="ECO:0000313" key="3">
    <source>
        <dbReference type="Proteomes" id="UP001358417"/>
    </source>
</evidence>
<keyword evidence="3" id="KW-1185">Reference proteome</keyword>
<comment type="caution">
    <text evidence="2">The sequence shown here is derived from an EMBL/GenBank/DDBJ whole genome shotgun (WGS) entry which is preliminary data.</text>
</comment>
<feature type="domain" description="Peptidase S9 prolyl oligopeptidase catalytic" evidence="1">
    <location>
        <begin position="211"/>
        <end position="266"/>
    </location>
</feature>
<evidence type="ECO:0000313" key="2">
    <source>
        <dbReference type="EMBL" id="KAK5045085.1"/>
    </source>
</evidence>
<dbReference type="GO" id="GO:0008236">
    <property type="term" value="F:serine-type peptidase activity"/>
    <property type="evidence" value="ECO:0007669"/>
    <property type="project" value="InterPro"/>
</dbReference>
<dbReference type="InterPro" id="IPR029058">
    <property type="entry name" value="AB_hydrolase_fold"/>
</dbReference>
<dbReference type="GeneID" id="89978391"/>